<dbReference type="InterPro" id="IPR036259">
    <property type="entry name" value="MFS_trans_sf"/>
</dbReference>
<evidence type="ECO:0000313" key="8">
    <source>
        <dbReference type="EMBL" id="JAP96526.1"/>
    </source>
</evidence>
<feature type="transmembrane region" description="Helical" evidence="6">
    <location>
        <begin position="439"/>
        <end position="458"/>
    </location>
</feature>
<keyword evidence="5 6" id="KW-0472">Membrane</keyword>
<feature type="transmembrane region" description="Helical" evidence="6">
    <location>
        <begin position="139"/>
        <end position="164"/>
    </location>
</feature>
<evidence type="ECO:0000256" key="5">
    <source>
        <dbReference type="ARBA" id="ARBA00023136"/>
    </source>
</evidence>
<evidence type="ECO:0000256" key="4">
    <source>
        <dbReference type="ARBA" id="ARBA00022989"/>
    </source>
</evidence>
<sequence length="543" mass="60766">MKSIIQLQNTAQETVIVEGVSRRESIDTEQKCQEKIKLKPNSNSAFVTSLMVFPPQFIFTLLQTSVQTLAIDITRDLKIEVNQVQWLSHVENMVLCSLASVSNRLHAKFGTQRCYILGSYVSAIANLILFFYPQLWTIILMRAISALGLGVVIPATVPMTNYLVIPSQIERGLSYTAAFVPAAQIVATFLGSYLATTIGWKWMFFIGSSIGIIHAICISIWLPTPKGDKTVKLDFIGVALMTIFPALSILGIGFLLLKEIPVSVCFILMVVSVISLVIFFIYNKRWSVHKVIPLPVLNANTIIFLLQNFIMGAGVQADIFFQPILWQKVFQFDTIGNGILIGICKVIQLPFALLYPLIIKKVTIKYITTFCSSAFIVIYITQILVLQFFRNMYFIEVLNLLSAVIYMQNIIAIQVYNVVGSPKMFGPISSTYVGFGNKYAWSIGVAFSTLVQQISSAINVNQNYVLSVQLAYCAGVVFLIIAVVLSSKIGVFKWERGRLGFRENRTVNFKTYIELQSVNDELVDTTQKVAKIRINSWTLGLQQ</sequence>
<comment type="subcellular location">
    <subcellularLocation>
        <location evidence="1">Membrane</location>
        <topology evidence="1">Multi-pass membrane protein</topology>
    </subcellularLocation>
</comment>
<dbReference type="AlphaFoldDB" id="A0A146KMH6"/>
<dbReference type="InterPro" id="IPR020846">
    <property type="entry name" value="MFS_dom"/>
</dbReference>
<dbReference type="EMBL" id="GDID01000080">
    <property type="protein sequence ID" value="JAP96526.1"/>
    <property type="molecule type" value="Transcribed_RNA"/>
</dbReference>
<evidence type="ECO:0000256" key="6">
    <source>
        <dbReference type="SAM" id="Phobius"/>
    </source>
</evidence>
<dbReference type="PANTHER" id="PTHR42718">
    <property type="entry name" value="MAJOR FACILITATOR SUPERFAMILY MULTIDRUG TRANSPORTER MFSC"/>
    <property type="match status" value="1"/>
</dbReference>
<feature type="transmembrane region" description="Helical" evidence="6">
    <location>
        <begin position="235"/>
        <end position="254"/>
    </location>
</feature>
<evidence type="ECO:0000256" key="1">
    <source>
        <dbReference type="ARBA" id="ARBA00004141"/>
    </source>
</evidence>
<evidence type="ECO:0000259" key="7">
    <source>
        <dbReference type="PROSITE" id="PS50850"/>
    </source>
</evidence>
<dbReference type="Pfam" id="PF07690">
    <property type="entry name" value="MFS_1"/>
    <property type="match status" value="1"/>
</dbReference>
<feature type="transmembrane region" description="Helical" evidence="6">
    <location>
        <begin position="464"/>
        <end position="486"/>
    </location>
</feature>
<feature type="transmembrane region" description="Helical" evidence="6">
    <location>
        <begin position="202"/>
        <end position="223"/>
    </location>
</feature>
<proteinExistence type="predicted"/>
<feature type="transmembrane region" description="Helical" evidence="6">
    <location>
        <begin position="176"/>
        <end position="196"/>
    </location>
</feature>
<feature type="transmembrane region" description="Helical" evidence="6">
    <location>
        <begin position="294"/>
        <end position="315"/>
    </location>
</feature>
<feature type="transmembrane region" description="Helical" evidence="6">
    <location>
        <begin position="366"/>
        <end position="385"/>
    </location>
</feature>
<organism evidence="8">
    <name type="scientific">Trepomonas sp. PC1</name>
    <dbReference type="NCBI Taxonomy" id="1076344"/>
    <lineage>
        <taxon>Eukaryota</taxon>
        <taxon>Metamonada</taxon>
        <taxon>Diplomonadida</taxon>
        <taxon>Hexamitidae</taxon>
        <taxon>Hexamitinae</taxon>
        <taxon>Trepomonas</taxon>
    </lineage>
</organism>
<keyword evidence="4 6" id="KW-1133">Transmembrane helix</keyword>
<dbReference type="PANTHER" id="PTHR42718:SF9">
    <property type="entry name" value="MAJOR FACILITATOR SUPERFAMILY MULTIDRUG TRANSPORTER MFSC"/>
    <property type="match status" value="1"/>
</dbReference>
<dbReference type="GO" id="GO:0022857">
    <property type="term" value="F:transmembrane transporter activity"/>
    <property type="evidence" value="ECO:0007669"/>
    <property type="project" value="InterPro"/>
</dbReference>
<keyword evidence="3 6" id="KW-0812">Transmembrane</keyword>
<dbReference type="PROSITE" id="PS50850">
    <property type="entry name" value="MFS"/>
    <property type="match status" value="1"/>
</dbReference>
<feature type="transmembrane region" description="Helical" evidence="6">
    <location>
        <begin position="335"/>
        <end position="359"/>
    </location>
</feature>
<feature type="transmembrane region" description="Helical" evidence="6">
    <location>
        <begin position="260"/>
        <end position="282"/>
    </location>
</feature>
<protein>
    <submittedName>
        <fullName evidence="8">Major facilitator superfamily protein</fullName>
    </submittedName>
</protein>
<gene>
    <name evidence="8" type="ORF">TPC1_10110</name>
</gene>
<name>A0A146KMH6_9EUKA</name>
<evidence type="ECO:0000256" key="2">
    <source>
        <dbReference type="ARBA" id="ARBA00022448"/>
    </source>
</evidence>
<dbReference type="SUPFAM" id="SSF103473">
    <property type="entry name" value="MFS general substrate transporter"/>
    <property type="match status" value="1"/>
</dbReference>
<evidence type="ECO:0000256" key="3">
    <source>
        <dbReference type="ARBA" id="ARBA00022692"/>
    </source>
</evidence>
<keyword evidence="2" id="KW-0813">Transport</keyword>
<dbReference type="Gene3D" id="1.20.1250.20">
    <property type="entry name" value="MFS general substrate transporter like domains"/>
    <property type="match status" value="1"/>
</dbReference>
<feature type="domain" description="Major facilitator superfamily (MFS) profile" evidence="7">
    <location>
        <begin position="44"/>
        <end position="488"/>
    </location>
</feature>
<dbReference type="GO" id="GO:0016020">
    <property type="term" value="C:membrane"/>
    <property type="evidence" value="ECO:0007669"/>
    <property type="project" value="UniProtKB-SubCell"/>
</dbReference>
<feature type="transmembrane region" description="Helical" evidence="6">
    <location>
        <begin position="114"/>
        <end position="133"/>
    </location>
</feature>
<reference evidence="8" key="1">
    <citation type="submission" date="2015-07" db="EMBL/GenBank/DDBJ databases">
        <title>Adaptation to a free-living lifestyle via gene acquisitions in the diplomonad Trepomonas sp. PC1.</title>
        <authorList>
            <person name="Xu F."/>
            <person name="Jerlstrom-Hultqvist J."/>
            <person name="Kolisko M."/>
            <person name="Simpson A.G.B."/>
            <person name="Roger A.J."/>
            <person name="Svard S.G."/>
            <person name="Andersson J.O."/>
        </authorList>
    </citation>
    <scope>NUCLEOTIDE SEQUENCE</scope>
    <source>
        <strain evidence="8">PC1</strain>
    </source>
</reference>
<dbReference type="InterPro" id="IPR011701">
    <property type="entry name" value="MFS"/>
</dbReference>
<feature type="transmembrane region" description="Helical" evidence="6">
    <location>
        <begin position="397"/>
        <end position="419"/>
    </location>
</feature>
<accession>A0A146KMH6</accession>